<dbReference type="InterPro" id="IPR024481">
    <property type="entry name" value="Helicase_Sen1_N"/>
</dbReference>
<dbReference type="SUPFAM" id="SSF48371">
    <property type="entry name" value="ARM repeat"/>
    <property type="match status" value="1"/>
</dbReference>
<proteinExistence type="predicted"/>
<dbReference type="EMBL" id="JADCUA010000003">
    <property type="protein sequence ID" value="KAH9841540.1"/>
    <property type="molecule type" value="Genomic_DNA"/>
</dbReference>
<dbReference type="InterPro" id="IPR041677">
    <property type="entry name" value="DNA2/NAM7_AAA_11"/>
</dbReference>
<dbReference type="CDD" id="cd18042">
    <property type="entry name" value="DEXXQc_SETX"/>
    <property type="match status" value="1"/>
</dbReference>
<dbReference type="PANTHER" id="PTHR10887:SF495">
    <property type="entry name" value="HELICASE SENATAXIN ISOFORM X1-RELATED"/>
    <property type="match status" value="1"/>
</dbReference>
<feature type="compositionally biased region" description="Basic and acidic residues" evidence="1">
    <location>
        <begin position="914"/>
        <end position="942"/>
    </location>
</feature>
<dbReference type="InterPro" id="IPR056474">
    <property type="entry name" value="SEN1_barrel"/>
</dbReference>
<gene>
    <name evidence="6" type="ORF">C8Q71DRAFT_828629</name>
</gene>
<dbReference type="GeneID" id="72007064"/>
<dbReference type="Pfam" id="PF12726">
    <property type="entry name" value="SEN1_N"/>
    <property type="match status" value="1"/>
</dbReference>
<feature type="domain" description="DNA2/NAM7 helicase helicase" evidence="3">
    <location>
        <begin position="1276"/>
        <end position="1563"/>
    </location>
</feature>
<feature type="compositionally biased region" description="Acidic residues" evidence="1">
    <location>
        <begin position="1008"/>
        <end position="1017"/>
    </location>
</feature>
<feature type="domain" description="Helicase SEN1 beta-barrel" evidence="5">
    <location>
        <begin position="1138"/>
        <end position="1227"/>
    </location>
</feature>
<feature type="domain" description="Helicase Sen1 N-terminal" evidence="2">
    <location>
        <begin position="89"/>
        <end position="828"/>
    </location>
</feature>
<dbReference type="CDD" id="cd18808">
    <property type="entry name" value="SF1_C_Upf1"/>
    <property type="match status" value="1"/>
</dbReference>
<feature type="compositionally biased region" description="Polar residues" evidence="1">
    <location>
        <begin position="971"/>
        <end position="983"/>
    </location>
</feature>
<dbReference type="InterPro" id="IPR027417">
    <property type="entry name" value="P-loop_NTPase"/>
</dbReference>
<dbReference type="Pfam" id="PF13086">
    <property type="entry name" value="AAA_11"/>
    <property type="match status" value="1"/>
</dbReference>
<feature type="region of interest" description="Disordered" evidence="1">
    <location>
        <begin position="852"/>
        <end position="873"/>
    </location>
</feature>
<evidence type="ECO:0000259" key="5">
    <source>
        <dbReference type="Pfam" id="PF23576"/>
    </source>
</evidence>
<feature type="region of interest" description="Disordered" evidence="1">
    <location>
        <begin position="1805"/>
        <end position="1916"/>
    </location>
</feature>
<dbReference type="InterPro" id="IPR045055">
    <property type="entry name" value="DNA2/NAM7-like"/>
</dbReference>
<dbReference type="InterPro" id="IPR016024">
    <property type="entry name" value="ARM-type_fold"/>
</dbReference>
<organism evidence="6 7">
    <name type="scientific">Rhodofomes roseus</name>
    <dbReference type="NCBI Taxonomy" id="34475"/>
    <lineage>
        <taxon>Eukaryota</taxon>
        <taxon>Fungi</taxon>
        <taxon>Dikarya</taxon>
        <taxon>Basidiomycota</taxon>
        <taxon>Agaricomycotina</taxon>
        <taxon>Agaricomycetes</taxon>
        <taxon>Polyporales</taxon>
        <taxon>Rhodofomes</taxon>
    </lineage>
</organism>
<dbReference type="Pfam" id="PF23576">
    <property type="entry name" value="SEN1_barrel"/>
    <property type="match status" value="1"/>
</dbReference>
<protein>
    <submittedName>
        <fullName evidence="6">SEN1 N terminal-domain-containing protein</fullName>
    </submittedName>
</protein>
<feature type="compositionally biased region" description="Low complexity" evidence="1">
    <location>
        <begin position="1890"/>
        <end position="1902"/>
    </location>
</feature>
<dbReference type="SUPFAM" id="SSF52540">
    <property type="entry name" value="P-loop containing nucleoside triphosphate hydrolases"/>
    <property type="match status" value="1"/>
</dbReference>
<reference evidence="6 7" key="1">
    <citation type="journal article" date="2021" name="Environ. Microbiol.">
        <title>Gene family expansions and transcriptome signatures uncover fungal adaptations to wood decay.</title>
        <authorList>
            <person name="Hage H."/>
            <person name="Miyauchi S."/>
            <person name="Viragh M."/>
            <person name="Drula E."/>
            <person name="Min B."/>
            <person name="Chaduli D."/>
            <person name="Navarro D."/>
            <person name="Favel A."/>
            <person name="Norest M."/>
            <person name="Lesage-Meessen L."/>
            <person name="Balint B."/>
            <person name="Merenyi Z."/>
            <person name="de Eugenio L."/>
            <person name="Morin E."/>
            <person name="Martinez A.T."/>
            <person name="Baldrian P."/>
            <person name="Stursova M."/>
            <person name="Martinez M.J."/>
            <person name="Novotny C."/>
            <person name="Magnuson J.K."/>
            <person name="Spatafora J.W."/>
            <person name="Maurice S."/>
            <person name="Pangilinan J."/>
            <person name="Andreopoulos W."/>
            <person name="LaButti K."/>
            <person name="Hundley H."/>
            <person name="Na H."/>
            <person name="Kuo A."/>
            <person name="Barry K."/>
            <person name="Lipzen A."/>
            <person name="Henrissat B."/>
            <person name="Riley R."/>
            <person name="Ahrendt S."/>
            <person name="Nagy L.G."/>
            <person name="Grigoriev I.V."/>
            <person name="Martin F."/>
            <person name="Rosso M.N."/>
        </authorList>
    </citation>
    <scope>NUCLEOTIDE SEQUENCE [LARGE SCALE GENOMIC DNA]</scope>
    <source>
        <strain evidence="6 7">CIRM-BRFM 1785</strain>
    </source>
</reference>
<evidence type="ECO:0000313" key="6">
    <source>
        <dbReference type="EMBL" id="KAH9841540.1"/>
    </source>
</evidence>
<comment type="caution">
    <text evidence="6">The sequence shown here is derived from an EMBL/GenBank/DDBJ whole genome shotgun (WGS) entry which is preliminary data.</text>
</comment>
<dbReference type="PANTHER" id="PTHR10887">
    <property type="entry name" value="DNA2/NAM7 HELICASE FAMILY"/>
    <property type="match status" value="1"/>
</dbReference>
<dbReference type="InterPro" id="IPR047187">
    <property type="entry name" value="SF1_C_Upf1"/>
</dbReference>
<evidence type="ECO:0000259" key="4">
    <source>
        <dbReference type="Pfam" id="PF13087"/>
    </source>
</evidence>
<evidence type="ECO:0000256" key="1">
    <source>
        <dbReference type="SAM" id="MobiDB-lite"/>
    </source>
</evidence>
<feature type="compositionally biased region" description="Basic and acidic residues" evidence="1">
    <location>
        <begin position="852"/>
        <end position="867"/>
    </location>
</feature>
<accession>A0ABQ8KRX1</accession>
<sequence>MASTLKGFQEASLEVLLKQLHDVPVSTPSDKILTRLTDHLIGSTAQTASNFAHQRHEHWFCSRAEETVREAATFLIRLHAYNSDRVKAWRRQLQRCLAGCCGCVRSFQEVKISSRATYFGAFVDTILKSFYEALDNWELEAVLSALADKGLTVESVGSNSRSLAEAPPAITYHILCNPRILQDPRISKIVRVCVPKGPITQWPSDFPPPGLFYLVVDEQEDVRRWALGQLGLCKASAMSADRFLPSYCSVLKTVTSVVSDQATDHSTVHADSTFSRSAAILWSGYAITLRYVPVEFLVPRKALEVDVRHVVTSHLHDTGSHFGDVLKGFLLILSRIGPGVWDGEGTEYPQVVFSSIKDNVRYLDTLQNLADVRKENWLLSWVETYLKTIGNLPICKDVLPLIIHFLCEELQHQRFQGIRPAAMSIAARILTSAISQTEKVHPVLRQSLVWEIMDVHSSILVSVAFAKAFAGDVWAEARTHTRRLLKLSLLQDIKTVSSAISCLCGTSTSSATTPLVLREQLWKGMYNNIQPGDSDAMAMMLTILSNISHMDDLKDIAFADRITRSKDAESLRTLLGSVNGALGTMRSGFGDAATRYLDLSLPSVVADLLQRPEVAKNVTVLMLSPVETIQESAQALAGLAFDVEVRSDCLRALLEKVPDGTFGGILQFLGTFIQYAQVVPEACSLSKALARCLTDVIDVLCSSSDGLLLNQQFLMAGVGADVPARLPKWWNMMTQALSVIFAKTPKWAIYFENAEMVLWMRDALIFGRDMLAQRRVIESATLVQSQQAATGRRVSRVLKRMVDDLQAVLFELTRWLRLTDEELLHQSFALLETLLSCFRDTEIRPKPEALQKLQKHVDDARKTDPKRPQTRLDAARLARLQDAISSFDEDDEVEIIEHKLPEKRKAPSGSKASPAEEARKEARRGPAQDRGKLDLRVGDRQARKTSISSYFSAEDQKRLNAAPTAVPQLTRKPNAQVAPTTQKALEVPGPTGGPSTKSVTSEPTTEASSEESEDDGEGLASLSKLQRTPVIKKPVERRQVMMLDLPTRARNPALERMNKREDARRTQLRLKPDVSGLHRTLLAWDYDHDGPSPPGQPLKLERVPSTFSDTEHFRRIFEPMLLLECWTQLTEAKEGARETYDCRIAGRQFVDDWLDLDVSFTGSVDRDWSLGDADVVLLRHPQSKKGVLAKVQSYKGTPFGVQATVRCCARGSDPSLLPNSIWSLSKVLSLTTLYREYAALMSLPYYDLSQAILRARLNKPTTADSKEVQRMMATYHVNEPQARAILYSLTADGFALIQGPPGTGKTSTICGLVHAFLSRRPKPGTYIQASRNGGPADKEQVKKILLCAPSNAAIDEIAFRLKEGVSGAGRQVSSPKVVRLGNVKNINASVKDVSLEYLIEQKLNSNPQVANPKDARGDMARLRADLENVKKMRQSKFDEISQIHDNTAKTFALEEDIKKLNKEKNSLIHQIDKLRDQQKSDSRTMDATRRRFRTEVLQEADVICSTLSGSSYEYLEQFDFELIVIDEAAQAIELSSLIPLKYDCKHCVMVGDPQQLPPTVKSQEACTLGYNQSLFVRLQRQRPDAVHLLSIQYRMHPDISQVPSRLFYEGRLQDGPDMASKTLRPWHSHEKFGTYRFFNVLEGQEETGMGHSFINRGEIQVATALFNRLRREFTSFDFDSKIGVISMYRGQIVAIRRAFEERFGPEITSIVDFNTVDGFQGQEKDIIILSCVRAGPNVQTVGFLRDVRRMNVALTRAKSSIFVLGHAPTLERSDDIWRSIVVDARERNRLANVNVAYFTAPTKATTKPLSSTKAPKTQSKIQSPETAMRSTVPGALLTPRELKSAGKSGGHAIPTMAGPSASGSLAKPDGEKPNLKRPAPTEVPGDEAKTASTGTTSSAQAPSKPPPKKRPKAAPSLFIPRNKVSDLANLDSARTDVVTARSIDLTSRDILFTSSSSCIDSPIYHCINHSGSPAH</sequence>
<feature type="domain" description="DNA2/NAM7 helicase-like C-terminal" evidence="4">
    <location>
        <begin position="1570"/>
        <end position="1767"/>
    </location>
</feature>
<feature type="region of interest" description="Disordered" evidence="1">
    <location>
        <begin position="898"/>
        <end position="1026"/>
    </location>
</feature>
<name>A0ABQ8KRX1_9APHY</name>
<evidence type="ECO:0000259" key="2">
    <source>
        <dbReference type="Pfam" id="PF12726"/>
    </source>
</evidence>
<evidence type="ECO:0000259" key="3">
    <source>
        <dbReference type="Pfam" id="PF13086"/>
    </source>
</evidence>
<dbReference type="Proteomes" id="UP000814176">
    <property type="component" value="Unassembled WGS sequence"/>
</dbReference>
<feature type="compositionally biased region" description="Polar residues" evidence="1">
    <location>
        <begin position="1805"/>
        <end position="1829"/>
    </location>
</feature>
<feature type="compositionally biased region" description="Low complexity" evidence="1">
    <location>
        <begin position="998"/>
        <end position="1007"/>
    </location>
</feature>
<dbReference type="RefSeq" id="XP_047782839.1">
    <property type="nucleotide sequence ID" value="XM_047926332.1"/>
</dbReference>
<dbReference type="Pfam" id="PF13087">
    <property type="entry name" value="AAA_12"/>
    <property type="match status" value="1"/>
</dbReference>
<evidence type="ECO:0000313" key="7">
    <source>
        <dbReference type="Proteomes" id="UP000814176"/>
    </source>
</evidence>
<dbReference type="Gene3D" id="3.40.50.300">
    <property type="entry name" value="P-loop containing nucleotide triphosphate hydrolases"/>
    <property type="match status" value="2"/>
</dbReference>
<keyword evidence="7" id="KW-1185">Reference proteome</keyword>
<dbReference type="InterPro" id="IPR041679">
    <property type="entry name" value="DNA2/NAM7-like_C"/>
</dbReference>